<evidence type="ECO:0000256" key="1">
    <source>
        <dbReference type="ARBA" id="ARBA00001954"/>
    </source>
</evidence>
<evidence type="ECO:0000256" key="2">
    <source>
        <dbReference type="ARBA" id="ARBA00008654"/>
    </source>
</evidence>
<dbReference type="GO" id="GO:0046872">
    <property type="term" value="F:metal ion binding"/>
    <property type="evidence" value="ECO:0007669"/>
    <property type="project" value="UniProtKB-KW"/>
</dbReference>
<name>A0A7X6ICJ9_9BACT</name>
<comment type="similarity">
    <text evidence="2">Belongs to the gamma-BBH/TMLD family.</text>
</comment>
<dbReference type="PANTHER" id="PTHR35303">
    <property type="entry name" value="OS02G0197800 PROTEIN"/>
    <property type="match status" value="1"/>
</dbReference>
<evidence type="ECO:0000256" key="6">
    <source>
        <dbReference type="ARBA" id="ARBA00023004"/>
    </source>
</evidence>
<dbReference type="GO" id="GO:0051213">
    <property type="term" value="F:dioxygenase activity"/>
    <property type="evidence" value="ECO:0007669"/>
    <property type="project" value="UniProtKB-KW"/>
</dbReference>
<evidence type="ECO:0000259" key="7">
    <source>
        <dbReference type="Pfam" id="PF06155"/>
    </source>
</evidence>
<dbReference type="RefSeq" id="WP_272953290.1">
    <property type="nucleotide sequence ID" value="NZ_VTOW01000003.1"/>
</dbReference>
<dbReference type="InterPro" id="IPR038492">
    <property type="entry name" value="GBBH-like_N_sf"/>
</dbReference>
<evidence type="ECO:0000256" key="4">
    <source>
        <dbReference type="ARBA" id="ARBA00022964"/>
    </source>
</evidence>
<feature type="domain" description="Gamma-butyrobetaine hydroxylase-like N-terminal" evidence="7">
    <location>
        <begin position="38"/>
        <end position="118"/>
    </location>
</feature>
<keyword evidence="4" id="KW-0223">Dioxygenase</keyword>
<keyword evidence="5" id="KW-0560">Oxidoreductase</keyword>
<proteinExistence type="inferred from homology"/>
<dbReference type="FunFam" id="3.30.2020.30:FF:000002">
    <property type="entry name" value="Putative gamma-butyrobetaine dioxygenase"/>
    <property type="match status" value="1"/>
</dbReference>
<dbReference type="InterPro" id="IPR010376">
    <property type="entry name" value="GBBH-like_N"/>
</dbReference>
<dbReference type="Gene3D" id="3.30.2020.30">
    <property type="match status" value="1"/>
</dbReference>
<evidence type="ECO:0000313" key="8">
    <source>
        <dbReference type="EMBL" id="NKE72595.1"/>
    </source>
</evidence>
<comment type="cofactor">
    <cofactor evidence="1">
        <name>Fe(2+)</name>
        <dbReference type="ChEBI" id="CHEBI:29033"/>
    </cofactor>
</comment>
<dbReference type="Proteomes" id="UP000534783">
    <property type="component" value="Unassembled WGS sequence"/>
</dbReference>
<keyword evidence="6" id="KW-0408">Iron</keyword>
<keyword evidence="9" id="KW-1185">Reference proteome</keyword>
<comment type="caution">
    <text evidence="8">The sequence shown here is derived from an EMBL/GenBank/DDBJ whole genome shotgun (WGS) entry which is preliminary data.</text>
</comment>
<organism evidence="8 9">
    <name type="scientific">Candidatus Manganitrophus noduliformans</name>
    <dbReference type="NCBI Taxonomy" id="2606439"/>
    <lineage>
        <taxon>Bacteria</taxon>
        <taxon>Pseudomonadati</taxon>
        <taxon>Nitrospirota</taxon>
        <taxon>Nitrospiria</taxon>
        <taxon>Candidatus Troglogloeales</taxon>
        <taxon>Candidatus Manganitrophaceae</taxon>
        <taxon>Candidatus Manganitrophus</taxon>
    </lineage>
</organism>
<reference evidence="8 9" key="1">
    <citation type="journal article" date="2020" name="Nature">
        <title>Bacterial chemolithoautotrophy via manganese oxidation.</title>
        <authorList>
            <person name="Yu H."/>
            <person name="Leadbetter J.R."/>
        </authorList>
    </citation>
    <scope>NUCLEOTIDE SEQUENCE [LARGE SCALE GENOMIC DNA]</scope>
    <source>
        <strain evidence="8 9">Mn-1</strain>
    </source>
</reference>
<sequence>MSKEKRSIRPGRPKQSFLSKGAIMISRNAVPIKIENAKGEGIRVTWSDQHQAVYPYAYLRESCRCASCIHEWSGEKLIPPGSIPENIAPTQIEAVGHYAISIHWSDGHDTGIYAFDFLKEICPCETCTKERLNAGAK</sequence>
<evidence type="ECO:0000256" key="3">
    <source>
        <dbReference type="ARBA" id="ARBA00022723"/>
    </source>
</evidence>
<gene>
    <name evidence="8" type="ORF">MNODULE_17730</name>
</gene>
<dbReference type="Pfam" id="PF06155">
    <property type="entry name" value="GBBH-like_N"/>
    <property type="match status" value="1"/>
</dbReference>
<evidence type="ECO:0000313" key="9">
    <source>
        <dbReference type="Proteomes" id="UP000534783"/>
    </source>
</evidence>
<accession>A0A7X6ICJ9</accession>
<protein>
    <submittedName>
        <fullName evidence="8">DUF971 domain-containing protein</fullName>
    </submittedName>
</protein>
<dbReference type="EMBL" id="VTOW01000003">
    <property type="protein sequence ID" value="NKE72595.1"/>
    <property type="molecule type" value="Genomic_DNA"/>
</dbReference>
<dbReference type="AlphaFoldDB" id="A0A7X6ICJ9"/>
<evidence type="ECO:0000256" key="5">
    <source>
        <dbReference type="ARBA" id="ARBA00023002"/>
    </source>
</evidence>
<keyword evidence="3" id="KW-0479">Metal-binding</keyword>